<keyword evidence="2 3" id="KW-0456">Lyase</keyword>
<accession>A0A286DMW0</accession>
<dbReference type="Gene3D" id="3.20.20.70">
    <property type="entry name" value="Aldolase class I"/>
    <property type="match status" value="1"/>
</dbReference>
<organism evidence="6 7">
    <name type="scientific">Candidatus Pantoea floridensis</name>
    <dbReference type="NCBI Taxonomy" id="1938870"/>
    <lineage>
        <taxon>Bacteria</taxon>
        <taxon>Pseudomonadati</taxon>
        <taxon>Pseudomonadota</taxon>
        <taxon>Gammaproteobacteria</taxon>
        <taxon>Enterobacterales</taxon>
        <taxon>Erwiniaceae</taxon>
        <taxon>Pantoea</taxon>
    </lineage>
</organism>
<dbReference type="CDD" id="cd00408">
    <property type="entry name" value="DHDPS-like"/>
    <property type="match status" value="1"/>
</dbReference>
<dbReference type="Proteomes" id="UP000219271">
    <property type="component" value="Unassembled WGS sequence"/>
</dbReference>
<dbReference type="SUPFAM" id="SSF51569">
    <property type="entry name" value="Aldolase"/>
    <property type="match status" value="1"/>
</dbReference>
<dbReference type="RefSeq" id="WP_097097982.1">
    <property type="nucleotide sequence ID" value="NZ_OCMY01000002.1"/>
</dbReference>
<dbReference type="PRINTS" id="PR00146">
    <property type="entry name" value="DHPICSNTHASE"/>
</dbReference>
<dbReference type="EMBL" id="OCMY01000002">
    <property type="protein sequence ID" value="SOD59963.1"/>
    <property type="molecule type" value="Genomic_DNA"/>
</dbReference>
<evidence type="ECO:0000256" key="3">
    <source>
        <dbReference type="PIRNR" id="PIRNR001365"/>
    </source>
</evidence>
<dbReference type="SMART" id="SM01130">
    <property type="entry name" value="DHDPS"/>
    <property type="match status" value="1"/>
</dbReference>
<evidence type="ECO:0000313" key="6">
    <source>
        <dbReference type="EMBL" id="SOD59963.1"/>
    </source>
</evidence>
<dbReference type="GO" id="GO:0008840">
    <property type="term" value="F:4-hydroxy-tetrahydrodipicolinate synthase activity"/>
    <property type="evidence" value="ECO:0007669"/>
    <property type="project" value="TreeGrafter"/>
</dbReference>
<dbReference type="PANTHER" id="PTHR12128">
    <property type="entry name" value="DIHYDRODIPICOLINATE SYNTHASE"/>
    <property type="match status" value="1"/>
</dbReference>
<comment type="similarity">
    <text evidence="1 3">Belongs to the DapA family.</text>
</comment>
<feature type="active site" description="Proton donor/acceptor" evidence="4">
    <location>
        <position position="131"/>
    </location>
</feature>
<feature type="active site" description="Schiff-base intermediate with substrate" evidence="4">
    <location>
        <position position="159"/>
    </location>
</feature>
<sequence>MFKGLSAFPLTPLNASGIDEKAFLNILKRLTDAQVDSLGILGSTGSYAYFTREQRKRIATLAVQHADNIPVMVSIGAISTDEVLRLADDAQQAGASALLLPAVSYQKLNDEEVFGFYQDVSRHVSLPICVYDNPGTTHTVFSDALHARIATLPHIASIKIPGVPADIAAATERVQALRADFPARVSIGVSGDAFAGAGLIAGCDLWYSVCGGLFPRTAKAITDAAMAGDFASVAAQAQRLAPLWALFTRHGGSLRVIAAAASNLGLAEMDCLPRPLRPLAAAEAAEVHKVIVGLELGE</sequence>
<dbReference type="GO" id="GO:0005829">
    <property type="term" value="C:cytosol"/>
    <property type="evidence" value="ECO:0007669"/>
    <property type="project" value="TreeGrafter"/>
</dbReference>
<evidence type="ECO:0000256" key="2">
    <source>
        <dbReference type="ARBA" id="ARBA00023239"/>
    </source>
</evidence>
<keyword evidence="7" id="KW-1185">Reference proteome</keyword>
<evidence type="ECO:0000313" key="7">
    <source>
        <dbReference type="Proteomes" id="UP000219271"/>
    </source>
</evidence>
<protein>
    <submittedName>
        <fullName evidence="6">4-hydroxy-tetrahydrodipicolinate synthase</fullName>
    </submittedName>
</protein>
<dbReference type="PANTHER" id="PTHR12128:SF66">
    <property type="entry name" value="4-HYDROXY-2-OXOGLUTARATE ALDOLASE, MITOCHONDRIAL"/>
    <property type="match status" value="1"/>
</dbReference>
<dbReference type="InterPro" id="IPR013785">
    <property type="entry name" value="Aldolase_TIM"/>
</dbReference>
<gene>
    <name evidence="6" type="ORF">SAMN06273570_4523</name>
</gene>
<name>A0A286DMW0_9GAMM</name>
<evidence type="ECO:0000256" key="1">
    <source>
        <dbReference type="ARBA" id="ARBA00007592"/>
    </source>
</evidence>
<dbReference type="AlphaFoldDB" id="A0A286DMW0"/>
<evidence type="ECO:0000256" key="4">
    <source>
        <dbReference type="PIRSR" id="PIRSR001365-1"/>
    </source>
</evidence>
<evidence type="ECO:0000256" key="5">
    <source>
        <dbReference type="PIRSR" id="PIRSR001365-2"/>
    </source>
</evidence>
<dbReference type="OrthoDB" id="199953at2"/>
<reference evidence="7" key="1">
    <citation type="submission" date="2017-09" db="EMBL/GenBank/DDBJ databases">
        <authorList>
            <person name="Varghese N."/>
            <person name="Submissions S."/>
        </authorList>
    </citation>
    <scope>NUCLEOTIDE SEQUENCE [LARGE SCALE GENOMIC DNA]</scope>
    <source>
        <strain evidence="7">JKS000234</strain>
    </source>
</reference>
<dbReference type="Pfam" id="PF00701">
    <property type="entry name" value="DHDPS"/>
    <property type="match status" value="1"/>
</dbReference>
<proteinExistence type="inferred from homology"/>
<dbReference type="PIRSF" id="PIRSF001365">
    <property type="entry name" value="DHDPS"/>
    <property type="match status" value="1"/>
</dbReference>
<dbReference type="InterPro" id="IPR002220">
    <property type="entry name" value="DapA-like"/>
</dbReference>
<feature type="binding site" evidence="5">
    <location>
        <position position="44"/>
    </location>
    <ligand>
        <name>pyruvate</name>
        <dbReference type="ChEBI" id="CHEBI:15361"/>
    </ligand>
</feature>